<protein>
    <submittedName>
        <fullName evidence="3">Helix-turn-helix transcriptional regulator</fullName>
    </submittedName>
    <submittedName>
        <fullName evidence="2">XRE family transcriptional regulator</fullName>
    </submittedName>
</protein>
<dbReference type="SUPFAM" id="SSF47413">
    <property type="entry name" value="lambda repressor-like DNA-binding domains"/>
    <property type="match status" value="1"/>
</dbReference>
<dbReference type="AlphaFoldDB" id="A0AAE6YWR1"/>
<accession>A0AAE6YWR1</accession>
<name>A0AAE6YWR1_9GAMM</name>
<dbReference type="Gene3D" id="1.10.260.40">
    <property type="entry name" value="lambda repressor-like DNA-binding domains"/>
    <property type="match status" value="1"/>
</dbReference>
<dbReference type="PROSITE" id="PS50943">
    <property type="entry name" value="HTH_CROC1"/>
    <property type="match status" value="1"/>
</dbReference>
<keyword evidence="5" id="KW-1185">Reference proteome</keyword>
<evidence type="ECO:0000313" key="3">
    <source>
        <dbReference type="EMBL" id="QYM93330.1"/>
    </source>
</evidence>
<dbReference type="InterPro" id="IPR001387">
    <property type="entry name" value="Cro/C1-type_HTH"/>
</dbReference>
<evidence type="ECO:0000313" key="4">
    <source>
        <dbReference type="Proteomes" id="UP000500801"/>
    </source>
</evidence>
<evidence type="ECO:0000313" key="2">
    <source>
        <dbReference type="EMBL" id="QIZ49637.1"/>
    </source>
</evidence>
<dbReference type="Proteomes" id="UP000824976">
    <property type="component" value="Chromosome"/>
</dbReference>
<organism evidence="2 4">
    <name type="scientific">Dickeya zeae</name>
    <dbReference type="NCBI Taxonomy" id="204042"/>
    <lineage>
        <taxon>Bacteria</taxon>
        <taxon>Pseudomonadati</taxon>
        <taxon>Pseudomonadota</taxon>
        <taxon>Gammaproteobacteria</taxon>
        <taxon>Enterobacterales</taxon>
        <taxon>Pectobacteriaceae</taxon>
        <taxon>Dickeya</taxon>
    </lineage>
</organism>
<reference evidence="3 5" key="2">
    <citation type="submission" date="2019-06" db="EMBL/GenBank/DDBJ databases">
        <title>Complete genome of Dickeya zeae PL65.</title>
        <authorList>
            <person name="Boluk G."/>
            <person name="Arif M."/>
        </authorList>
    </citation>
    <scope>NUCLEOTIDE SEQUENCE [LARGE SCALE GENOMIC DNA]</scope>
    <source>
        <strain evidence="3 5">PL65</strain>
    </source>
</reference>
<reference evidence="2 4" key="1">
    <citation type="submission" date="2018-11" db="EMBL/GenBank/DDBJ databases">
        <title>Complete genome sequence of Dickeya zeae strain CE1 infecting Canna edulis Ker-Gawl. in China.</title>
        <authorList>
            <person name="Zhang J."/>
            <person name="Lin B."/>
            <person name="Shen H."/>
            <person name="Jiang S."/>
            <person name="Pu X."/>
            <person name="Sun D."/>
        </authorList>
    </citation>
    <scope>NUCLEOTIDE SEQUENCE [LARGE SCALE GENOMIC DNA]</scope>
    <source>
        <strain evidence="2 4">CE1</strain>
    </source>
</reference>
<sequence length="84" mass="9540">MSEQSLESKCYISISTVKRAELGKPISRQTLCKFAKFFDVTVDNLILPSDERVSRDVTHDECKCIAFIFAGIYNMLVMNEANKT</sequence>
<dbReference type="InterPro" id="IPR010982">
    <property type="entry name" value="Lambda_DNA-bd_dom_sf"/>
</dbReference>
<dbReference type="GO" id="GO:0003677">
    <property type="term" value="F:DNA binding"/>
    <property type="evidence" value="ECO:0007669"/>
    <property type="project" value="InterPro"/>
</dbReference>
<evidence type="ECO:0000313" key="5">
    <source>
        <dbReference type="Proteomes" id="UP000824976"/>
    </source>
</evidence>
<evidence type="ECO:0000259" key="1">
    <source>
        <dbReference type="PROSITE" id="PS50943"/>
    </source>
</evidence>
<dbReference type="EMBL" id="CP040817">
    <property type="protein sequence ID" value="QYM93330.1"/>
    <property type="molecule type" value="Genomic_DNA"/>
</dbReference>
<dbReference type="RefSeq" id="WP_168361329.1">
    <property type="nucleotide sequence ID" value="NZ_CP033622.1"/>
</dbReference>
<feature type="domain" description="HTH cro/C1-type" evidence="1">
    <location>
        <begin position="9"/>
        <end position="45"/>
    </location>
</feature>
<dbReference type="Proteomes" id="UP000500801">
    <property type="component" value="Chromosome"/>
</dbReference>
<proteinExistence type="predicted"/>
<dbReference type="EMBL" id="CP033622">
    <property type="protein sequence ID" value="QIZ49637.1"/>
    <property type="molecule type" value="Genomic_DNA"/>
</dbReference>
<gene>
    <name evidence="2" type="ORF">DWG24_01985</name>
    <name evidence="3" type="ORF">FGI21_16410</name>
</gene>